<keyword evidence="4" id="KW-0378">Hydrolase</keyword>
<evidence type="ECO:0000256" key="2">
    <source>
        <dbReference type="SAM" id="SignalP"/>
    </source>
</evidence>
<dbReference type="EMBL" id="DVGA01000018">
    <property type="protein sequence ID" value="HIQ77861.1"/>
    <property type="molecule type" value="Genomic_DNA"/>
</dbReference>
<evidence type="ECO:0000259" key="3">
    <source>
        <dbReference type="Pfam" id="PF07486"/>
    </source>
</evidence>
<proteinExistence type="predicted"/>
<dbReference type="Gene3D" id="1.10.10.2520">
    <property type="entry name" value="Cell wall hydrolase SleB, domain 1"/>
    <property type="match status" value="1"/>
</dbReference>
<reference evidence="4" key="2">
    <citation type="journal article" date="2021" name="PeerJ">
        <title>Extensive microbial diversity within the chicken gut microbiome revealed by metagenomics and culture.</title>
        <authorList>
            <person name="Gilroy R."/>
            <person name="Ravi A."/>
            <person name="Getino M."/>
            <person name="Pursley I."/>
            <person name="Horton D.L."/>
            <person name="Alikhan N.F."/>
            <person name="Baker D."/>
            <person name="Gharbi K."/>
            <person name="Hall N."/>
            <person name="Watson M."/>
            <person name="Adriaenssens E.M."/>
            <person name="Foster-Nyarko E."/>
            <person name="Jarju S."/>
            <person name="Secka A."/>
            <person name="Antonio M."/>
            <person name="Oren A."/>
            <person name="Chaudhuri R.R."/>
            <person name="La Ragione R."/>
            <person name="Hildebrand F."/>
            <person name="Pallen M.J."/>
        </authorList>
    </citation>
    <scope>NUCLEOTIDE SEQUENCE</scope>
    <source>
        <strain evidence="4">ChiBcolR7-354</strain>
    </source>
</reference>
<dbReference type="AlphaFoldDB" id="A0A9D0ZCR0"/>
<evidence type="ECO:0000256" key="1">
    <source>
        <dbReference type="SAM" id="MobiDB-lite"/>
    </source>
</evidence>
<name>A0A9D0ZCR0_9FIRM</name>
<feature type="chain" id="PRO_5039204553" evidence="2">
    <location>
        <begin position="22"/>
        <end position="298"/>
    </location>
</feature>
<protein>
    <submittedName>
        <fullName evidence="4">Cell wall hydrolase</fullName>
    </submittedName>
</protein>
<dbReference type="Pfam" id="PF07486">
    <property type="entry name" value="Hydrolase_2"/>
    <property type="match status" value="1"/>
</dbReference>
<dbReference type="GO" id="GO:0016787">
    <property type="term" value="F:hydrolase activity"/>
    <property type="evidence" value="ECO:0007669"/>
    <property type="project" value="UniProtKB-KW"/>
</dbReference>
<feature type="signal peptide" evidence="2">
    <location>
        <begin position="1"/>
        <end position="21"/>
    </location>
</feature>
<evidence type="ECO:0000313" key="4">
    <source>
        <dbReference type="EMBL" id="HIQ77861.1"/>
    </source>
</evidence>
<feature type="region of interest" description="Disordered" evidence="1">
    <location>
        <begin position="26"/>
        <end position="60"/>
    </location>
</feature>
<feature type="domain" description="Cell wall hydrolase SleB" evidence="3">
    <location>
        <begin position="196"/>
        <end position="297"/>
    </location>
</feature>
<comment type="caution">
    <text evidence="4">The sequence shown here is derived from an EMBL/GenBank/DDBJ whole genome shotgun (WGS) entry which is preliminary data.</text>
</comment>
<dbReference type="InterPro" id="IPR011105">
    <property type="entry name" value="Cell_wall_hydrolase_SleB"/>
</dbReference>
<accession>A0A9D0ZCR0</accession>
<sequence length="298" mass="32197">MALLLLLCFTCLVLCASYVPPAELPEEEGAVQPADEPAAQDTEEPARPAAEAAPEPERPDNVADVYVNGVLRGECLLIEGRSYITLEDFAELTGLKYSNGSIGGLKPVLSEDGTWLEVKERNIWLGSGLQEVSGKTLWPLNALGKLFSCAVTWDEESFSVDIDATALAPLESGSSFYNEEDVLWLSRIIFAESGNQSMEGMIAVGNVILNRVASPAFPDTVYDVIFDTRYGVQFSPVETGGIYCEPDDEAIIAAKLCLDGADVAGDSLYFVNPDIGADGWFQETRVFVASVGDHDFYA</sequence>
<organism evidence="4 5">
    <name type="scientific">Candidatus Scatomorpha intestinavium</name>
    <dbReference type="NCBI Taxonomy" id="2840922"/>
    <lineage>
        <taxon>Bacteria</taxon>
        <taxon>Bacillati</taxon>
        <taxon>Bacillota</taxon>
        <taxon>Clostridia</taxon>
        <taxon>Eubacteriales</taxon>
        <taxon>Candidatus Scatomorpha</taxon>
    </lineage>
</organism>
<reference evidence="4" key="1">
    <citation type="submission" date="2020-10" db="EMBL/GenBank/DDBJ databases">
        <authorList>
            <person name="Gilroy R."/>
        </authorList>
    </citation>
    <scope>NUCLEOTIDE SEQUENCE</scope>
    <source>
        <strain evidence="4">ChiBcolR7-354</strain>
    </source>
</reference>
<evidence type="ECO:0000313" key="5">
    <source>
        <dbReference type="Proteomes" id="UP000824262"/>
    </source>
</evidence>
<keyword evidence="2" id="KW-0732">Signal</keyword>
<dbReference type="InterPro" id="IPR042047">
    <property type="entry name" value="SleB_dom1"/>
</dbReference>
<dbReference type="Proteomes" id="UP000824262">
    <property type="component" value="Unassembled WGS sequence"/>
</dbReference>
<gene>
    <name evidence="4" type="ORF">IAB77_01220</name>
</gene>